<evidence type="ECO:0000256" key="7">
    <source>
        <dbReference type="ARBA" id="ARBA00048548"/>
    </source>
</evidence>
<evidence type="ECO:0000256" key="4">
    <source>
        <dbReference type="ARBA" id="ARBA00022741"/>
    </source>
</evidence>
<dbReference type="NCBIfam" id="TIGR00231">
    <property type="entry name" value="small_GTP"/>
    <property type="match status" value="1"/>
</dbReference>
<dbReference type="Gene3D" id="3.30.70.870">
    <property type="entry name" value="Elongation Factor G (Translational Gtpase), domain 3"/>
    <property type="match status" value="1"/>
</dbReference>
<name>A0A642VBD3_9ASCO</name>
<dbReference type="GO" id="GO:0005829">
    <property type="term" value="C:cytosol"/>
    <property type="evidence" value="ECO:0007669"/>
    <property type="project" value="TreeGrafter"/>
</dbReference>
<proteinExistence type="predicted"/>
<dbReference type="CDD" id="cd01885">
    <property type="entry name" value="EF2"/>
    <property type="match status" value="1"/>
</dbReference>
<feature type="domain" description="Tr-type G" evidence="13">
    <location>
        <begin position="16"/>
        <end position="263"/>
    </location>
</feature>
<dbReference type="FunFam" id="3.40.50.300:FF:000746">
    <property type="entry name" value="Ribosome assembly protein 1"/>
    <property type="match status" value="1"/>
</dbReference>
<keyword evidence="2" id="KW-0963">Cytoplasm</keyword>
<comment type="caution">
    <text evidence="14">The sequence shown here is derived from an EMBL/GenBank/DDBJ whole genome shotgun (WGS) entry which is preliminary data.</text>
</comment>
<dbReference type="InterPro" id="IPR000640">
    <property type="entry name" value="EFG_V-like"/>
</dbReference>
<dbReference type="FunFam" id="3.90.1430.10:FF:000002">
    <property type="entry name" value="Elongation factor like GTPase 1"/>
    <property type="match status" value="1"/>
</dbReference>
<feature type="coiled-coil region" evidence="10">
    <location>
        <begin position="715"/>
        <end position="765"/>
    </location>
</feature>
<evidence type="ECO:0000313" key="15">
    <source>
        <dbReference type="Proteomes" id="UP000761534"/>
    </source>
</evidence>
<dbReference type="InterPro" id="IPR005225">
    <property type="entry name" value="Small_GTP-bd"/>
</dbReference>
<dbReference type="CDD" id="cd16261">
    <property type="entry name" value="EF2_snRNP_III"/>
    <property type="match status" value="1"/>
</dbReference>
<evidence type="ECO:0000259" key="13">
    <source>
        <dbReference type="PROSITE" id="PS51722"/>
    </source>
</evidence>
<dbReference type="GO" id="GO:1990904">
    <property type="term" value="C:ribonucleoprotein complex"/>
    <property type="evidence" value="ECO:0007669"/>
    <property type="project" value="TreeGrafter"/>
</dbReference>
<evidence type="ECO:0000256" key="11">
    <source>
        <dbReference type="SAM" id="MobiDB-lite"/>
    </source>
</evidence>
<dbReference type="InterPro" id="IPR020568">
    <property type="entry name" value="Ribosomal_Su5_D2-typ_SF"/>
</dbReference>
<dbReference type="CDD" id="cd16268">
    <property type="entry name" value="EF2_II"/>
    <property type="match status" value="1"/>
</dbReference>
<dbReference type="Proteomes" id="UP000761534">
    <property type="component" value="Unassembled WGS sequence"/>
</dbReference>
<evidence type="ECO:0000256" key="10">
    <source>
        <dbReference type="SAM" id="Coils"/>
    </source>
</evidence>
<dbReference type="GO" id="GO:0043022">
    <property type="term" value="F:ribosome binding"/>
    <property type="evidence" value="ECO:0007669"/>
    <property type="project" value="TreeGrafter"/>
</dbReference>
<comment type="catalytic activity">
    <reaction evidence="7">
        <text>GTP + H2O = GDP + phosphate + H(+)</text>
        <dbReference type="Rhea" id="RHEA:19669"/>
        <dbReference type="ChEBI" id="CHEBI:15377"/>
        <dbReference type="ChEBI" id="CHEBI:15378"/>
        <dbReference type="ChEBI" id="CHEBI:37565"/>
        <dbReference type="ChEBI" id="CHEBI:43474"/>
        <dbReference type="ChEBI" id="CHEBI:58189"/>
    </reaction>
</comment>
<dbReference type="InterPro" id="IPR004161">
    <property type="entry name" value="EFTu-like_2"/>
</dbReference>
<dbReference type="InterPro" id="IPR027417">
    <property type="entry name" value="P-loop_NTPase"/>
</dbReference>
<keyword evidence="4" id="KW-0547">Nucleotide-binding</keyword>
<dbReference type="SUPFAM" id="SSF50447">
    <property type="entry name" value="Translation proteins"/>
    <property type="match status" value="1"/>
</dbReference>
<dbReference type="Gene3D" id="3.40.50.300">
    <property type="entry name" value="P-loop containing nucleotide triphosphate hydrolases"/>
    <property type="match status" value="1"/>
</dbReference>
<evidence type="ECO:0000256" key="1">
    <source>
        <dbReference type="ARBA" id="ARBA00004496"/>
    </source>
</evidence>
<dbReference type="InterPro" id="IPR000795">
    <property type="entry name" value="T_Tr_GTP-bd_dom"/>
</dbReference>
<dbReference type="Pfam" id="PF25118">
    <property type="entry name" value="EFL1"/>
    <property type="match status" value="1"/>
</dbReference>
<dbReference type="SUPFAM" id="SSF54980">
    <property type="entry name" value="EF-G C-terminal domain-like"/>
    <property type="match status" value="2"/>
</dbReference>
<sequence length="1117" mass="124398">MPIPPEHLMRLQRSPQSIRNICILAHVDHGKTSLSDNLLASNGIISQSMQGKIRYLDSRPDEQARGITMESSAISLYFKVLSKKNGEEKPVGQEYLINLIDSPGHIDFSSEVSTASRLCDGAVVVVDVVEGVCSQTVTVLRQAWVEKMKPILVLNKFDRLITELQLTPIEAYTHLKKLIEQINAVVGSFFAGQRMEEDMKWRERVESSTNVAGSNAEFVESSDEDLYFAPENNNVVFGSAVDGWGFNISQFAHMYERKLGMNKDKLQKFLWGDYYFDPKTKAVVTKPDGLKGKNIRPLFVQLVLETIWAVYDSCLLNKDAGKSDKIIKSLDLKIPPRDLASKDGRTLMLSIFSQWIPLSRSILLSVIDILPSPATAQKTRIPMILEGTPGHEDIPKKVSQAMVDCDNTGPLTAYISKVLAVNEKDIPTERKEASQDNSVEALRERSRKARELALAVSEVEQSLASTTLEDEEEDSFGEKPPTDTSEEKILGFARIYSGTLKIGEEVCLLNPNYNPSNPGEHCITVKPSGLFLLMGREMIPIEEAPAGNIVGITGLDGQILKSGSLVNLEDRGPNLASTNVSAPPILRVAVEPVDPTKIPQVEEGLRLLNMSDPCVQVYQQETGEQILATAGELHLERCIKDLKERFAKVDVHYSSPIVPYRETIVDGGEWKEDRVRGRAEITVESLSLQVQIYPLSLEMTKYLSANGDKIRGLIAANLKKGRQEVNEEVEVEEGEIPVAIGAENVEYDENKINAVEDELTQLLQEEKCEYSTKDIVAFGPRRTGPNIFIDASGKIARRVFGSGREDIDRSPYEENILTGFQFAMNKGPLCGEPLEGVCCILKSLTEDATQEGGVSASAHGRVISASREGIHQGISDWSHRLKMATYMCEIQAPAEVLGKVYGVITKRRGKVLTEEMKEGTPFFTIQASIPVAEAFGFSEEIRKRTSGSANPQLVFAGFEMLDQDPFWVPTTEEELEELGELSDRENIALSYVQAIRKRKVSLISTIISFSLLTSFILGSSRLGKASRKRRTSTYAQKVINKLPTPHTPFLQLLGLPMFLFQKKKRKACSFLLRRSHEMLFLFSRARQTPANLRNGLPNELKPRRASVLVLFKKEQKF</sequence>
<evidence type="ECO:0000313" key="14">
    <source>
        <dbReference type="EMBL" id="KAA8916937.1"/>
    </source>
</evidence>
<dbReference type="FunFam" id="3.30.70.870:FF:000002">
    <property type="entry name" value="Translation elongation factor 2"/>
    <property type="match status" value="1"/>
</dbReference>
<dbReference type="SUPFAM" id="SSF54211">
    <property type="entry name" value="Ribosomal protein S5 domain 2-like"/>
    <property type="match status" value="1"/>
</dbReference>
<dbReference type="CDD" id="cd01681">
    <property type="entry name" value="aeEF2_snRNP_like_IV"/>
    <property type="match status" value="1"/>
</dbReference>
<keyword evidence="10" id="KW-0175">Coiled coil</keyword>
<gene>
    <name evidence="14" type="ORF">TRICI_000904</name>
</gene>
<dbReference type="PROSITE" id="PS51722">
    <property type="entry name" value="G_TR_2"/>
    <property type="match status" value="1"/>
</dbReference>
<dbReference type="PRINTS" id="PR00315">
    <property type="entry name" value="ELONGATNFCT"/>
</dbReference>
<keyword evidence="12" id="KW-0812">Transmembrane</keyword>
<dbReference type="Gene3D" id="3.30.70.240">
    <property type="match status" value="1"/>
</dbReference>
<evidence type="ECO:0000256" key="5">
    <source>
        <dbReference type="ARBA" id="ARBA00022801"/>
    </source>
</evidence>
<dbReference type="Pfam" id="PF14492">
    <property type="entry name" value="EFG_III"/>
    <property type="match status" value="1"/>
</dbReference>
<reference evidence="14" key="1">
    <citation type="journal article" date="2019" name="G3 (Bethesda)">
        <title>Genome Assemblies of Two Rare Opportunistic Yeast Pathogens: Diutina rugosa (syn. Candida rugosa) and Trichomonascus ciferrii (syn. Candida ciferrii).</title>
        <authorList>
            <person name="Mixao V."/>
            <person name="Saus E."/>
            <person name="Hansen A.P."/>
            <person name="Lass-Florl C."/>
            <person name="Gabaldon T."/>
        </authorList>
    </citation>
    <scope>NUCLEOTIDE SEQUENCE</scope>
    <source>
        <strain evidence="14">CBS 4856</strain>
    </source>
</reference>
<keyword evidence="3" id="KW-0690">Ribosome biogenesis</keyword>
<dbReference type="CDD" id="cd04096">
    <property type="entry name" value="eEF2_snRNP_like_C"/>
    <property type="match status" value="1"/>
</dbReference>
<dbReference type="SMART" id="SM00838">
    <property type="entry name" value="EFG_C"/>
    <property type="match status" value="1"/>
</dbReference>
<keyword evidence="12" id="KW-0472">Membrane</keyword>
<dbReference type="InterPro" id="IPR056752">
    <property type="entry name" value="EFL1"/>
</dbReference>
<dbReference type="Pfam" id="PF00679">
    <property type="entry name" value="EFG_C"/>
    <property type="match status" value="1"/>
</dbReference>
<evidence type="ECO:0000256" key="12">
    <source>
        <dbReference type="SAM" id="Phobius"/>
    </source>
</evidence>
<evidence type="ECO:0000256" key="6">
    <source>
        <dbReference type="ARBA" id="ARBA00023134"/>
    </source>
</evidence>
<dbReference type="EMBL" id="SWFS01000077">
    <property type="protein sequence ID" value="KAA8916937.1"/>
    <property type="molecule type" value="Genomic_DNA"/>
</dbReference>
<keyword evidence="15" id="KW-1185">Reference proteome</keyword>
<feature type="region of interest" description="Disordered" evidence="11">
    <location>
        <begin position="462"/>
        <end position="484"/>
    </location>
</feature>
<evidence type="ECO:0000256" key="2">
    <source>
        <dbReference type="ARBA" id="ARBA00022490"/>
    </source>
</evidence>
<accession>A0A642VBD3</accession>
<comment type="subcellular location">
    <subcellularLocation>
        <location evidence="1">Cytoplasm</location>
    </subcellularLocation>
</comment>
<dbReference type="InterPro" id="IPR014721">
    <property type="entry name" value="Ribsml_uS5_D2-typ_fold_subgr"/>
</dbReference>
<dbReference type="GO" id="GO:0042256">
    <property type="term" value="P:cytosolic ribosome assembly"/>
    <property type="evidence" value="ECO:0007669"/>
    <property type="project" value="TreeGrafter"/>
</dbReference>
<dbReference type="AlphaFoldDB" id="A0A642VBD3"/>
<dbReference type="GO" id="GO:0005525">
    <property type="term" value="F:GTP binding"/>
    <property type="evidence" value="ECO:0007669"/>
    <property type="project" value="UniProtKB-KW"/>
</dbReference>
<dbReference type="VEuPathDB" id="FungiDB:TRICI_000904"/>
<dbReference type="Pfam" id="PF03144">
    <property type="entry name" value="GTP_EFTU_D2"/>
    <property type="match status" value="1"/>
</dbReference>
<dbReference type="Pfam" id="PF00009">
    <property type="entry name" value="GTP_EFTU"/>
    <property type="match status" value="1"/>
</dbReference>
<evidence type="ECO:0000256" key="3">
    <source>
        <dbReference type="ARBA" id="ARBA00022517"/>
    </source>
</evidence>
<dbReference type="PANTHER" id="PTHR42908">
    <property type="entry name" value="TRANSLATION ELONGATION FACTOR-RELATED"/>
    <property type="match status" value="1"/>
</dbReference>
<evidence type="ECO:0000256" key="8">
    <source>
        <dbReference type="ARBA" id="ARBA00068031"/>
    </source>
</evidence>
<dbReference type="InterPro" id="IPR009000">
    <property type="entry name" value="Transl_B-barrel_sf"/>
</dbReference>
<dbReference type="SUPFAM" id="SSF52540">
    <property type="entry name" value="P-loop containing nucleoside triphosphate hydrolases"/>
    <property type="match status" value="1"/>
</dbReference>
<keyword evidence="5" id="KW-0378">Hydrolase</keyword>
<organism evidence="14 15">
    <name type="scientific">Trichomonascus ciferrii</name>
    <dbReference type="NCBI Taxonomy" id="44093"/>
    <lineage>
        <taxon>Eukaryota</taxon>
        <taxon>Fungi</taxon>
        <taxon>Dikarya</taxon>
        <taxon>Ascomycota</taxon>
        <taxon>Saccharomycotina</taxon>
        <taxon>Dipodascomycetes</taxon>
        <taxon>Dipodascales</taxon>
        <taxon>Trichomonascaceae</taxon>
        <taxon>Trichomonascus</taxon>
        <taxon>Trichomonascus ciferrii complex</taxon>
    </lineage>
</organism>
<evidence type="ECO:0000256" key="9">
    <source>
        <dbReference type="ARBA" id="ARBA00081809"/>
    </source>
</evidence>
<feature type="transmembrane region" description="Helical" evidence="12">
    <location>
        <begin position="1000"/>
        <end position="1020"/>
    </location>
</feature>
<dbReference type="FunFam" id="3.30.70.240:FF:000006">
    <property type="entry name" value="Elongation factor like GTPase 1"/>
    <property type="match status" value="1"/>
</dbReference>
<dbReference type="GO" id="GO:0003924">
    <property type="term" value="F:GTPase activity"/>
    <property type="evidence" value="ECO:0007669"/>
    <property type="project" value="InterPro"/>
</dbReference>
<protein>
    <recommendedName>
        <fullName evidence="8">Ribosome assembly protein 1</fullName>
    </recommendedName>
    <alternativeName>
        <fullName evidence="9">Elongation factor-like 1</fullName>
    </alternativeName>
</protein>
<dbReference type="OrthoDB" id="364892at2759"/>
<dbReference type="PANTHER" id="PTHR42908:SF3">
    <property type="entry name" value="ELONGATION FACTOR-LIKE GTPASE 1"/>
    <property type="match status" value="1"/>
</dbReference>
<dbReference type="InterPro" id="IPR041095">
    <property type="entry name" value="EFG_II"/>
</dbReference>
<keyword evidence="12" id="KW-1133">Transmembrane helix</keyword>
<dbReference type="Gene3D" id="3.90.1430.10">
    <property type="entry name" value="Yeast translation eEF2 (G' domain)"/>
    <property type="match status" value="1"/>
</dbReference>
<dbReference type="Gene3D" id="3.30.230.10">
    <property type="match status" value="1"/>
</dbReference>
<keyword evidence="6" id="KW-0342">GTP-binding</keyword>
<dbReference type="InterPro" id="IPR035647">
    <property type="entry name" value="EFG_III/V"/>
</dbReference>
<dbReference type="Gene3D" id="2.40.30.10">
    <property type="entry name" value="Translation factors"/>
    <property type="match status" value="1"/>
</dbReference>